<dbReference type="EMBL" id="GIFC01000836">
    <property type="protein sequence ID" value="MXU82919.1"/>
    <property type="molecule type" value="Transcribed_RNA"/>
</dbReference>
<protein>
    <submittedName>
        <fullName evidence="2">Putative secreted protein</fullName>
    </submittedName>
</protein>
<feature type="chain" id="PRO_5025468814" evidence="1">
    <location>
        <begin position="26"/>
        <end position="72"/>
    </location>
</feature>
<keyword evidence="1" id="KW-0732">Signal</keyword>
<reference evidence="2" key="1">
    <citation type="submission" date="2019-12" db="EMBL/GenBank/DDBJ databases">
        <title>An insight into the sialome of adult female Ixodes ricinus ticks feeding for 6 days.</title>
        <authorList>
            <person name="Perner J."/>
            <person name="Ribeiro J.M.C."/>
        </authorList>
    </citation>
    <scope>NUCLEOTIDE SEQUENCE</scope>
    <source>
        <strain evidence="2">Semi-engorged</strain>
        <tissue evidence="2">Salivary glands</tissue>
    </source>
</reference>
<organism evidence="2">
    <name type="scientific">Ixodes ricinus</name>
    <name type="common">Common tick</name>
    <name type="synonym">Acarus ricinus</name>
    <dbReference type="NCBI Taxonomy" id="34613"/>
    <lineage>
        <taxon>Eukaryota</taxon>
        <taxon>Metazoa</taxon>
        <taxon>Ecdysozoa</taxon>
        <taxon>Arthropoda</taxon>
        <taxon>Chelicerata</taxon>
        <taxon>Arachnida</taxon>
        <taxon>Acari</taxon>
        <taxon>Parasitiformes</taxon>
        <taxon>Ixodida</taxon>
        <taxon>Ixodoidea</taxon>
        <taxon>Ixodidae</taxon>
        <taxon>Ixodinae</taxon>
        <taxon>Ixodes</taxon>
    </lineage>
</organism>
<proteinExistence type="predicted"/>
<name>A0A6B0TSN1_IXORI</name>
<dbReference type="AlphaFoldDB" id="A0A6B0TSN1"/>
<evidence type="ECO:0000313" key="2">
    <source>
        <dbReference type="EMBL" id="MXU82919.1"/>
    </source>
</evidence>
<evidence type="ECO:0000256" key="1">
    <source>
        <dbReference type="SAM" id="SignalP"/>
    </source>
</evidence>
<accession>A0A6B0TSN1</accession>
<sequence length="72" mass="8285">MEMSVSTHSFLICNRLSILQTLCWGSYFCLDRRPCNPGERKEGLLVFLLKTVHNLSHFVDALRAEQHMSCLS</sequence>
<feature type="signal peptide" evidence="1">
    <location>
        <begin position="1"/>
        <end position="25"/>
    </location>
</feature>